<sequence>MKPKKKSKRGRRSLNYKQKIIIFLLEVEGTYHNSFDDKKRSIENGQLDYIDSQCYHNNLCAYQISSPESANFDELRDEVATEVKSHEGFKAADAGSTDEHGGGRILRRDTAVSPGRRRWRRREGSDLMVVEFDDGRVNPDGSQELLHDVTHATRGPAEDYDRVFRYQPPDSFLGGLLFVDGKTGAAEGGGGARHGQGSGGTSVEQLLGAGGGGGKERKRSELSE</sequence>
<name>A0ABR2DNY0_9ROSI</name>
<dbReference type="EMBL" id="JBBPBM010000024">
    <property type="protein sequence ID" value="KAK8543146.1"/>
    <property type="molecule type" value="Genomic_DNA"/>
</dbReference>
<dbReference type="Proteomes" id="UP001472677">
    <property type="component" value="Unassembled WGS sequence"/>
</dbReference>
<protein>
    <submittedName>
        <fullName evidence="2">Uncharacterized protein</fullName>
    </submittedName>
</protein>
<feature type="region of interest" description="Disordered" evidence="1">
    <location>
        <begin position="183"/>
        <end position="224"/>
    </location>
</feature>
<evidence type="ECO:0000256" key="1">
    <source>
        <dbReference type="SAM" id="MobiDB-lite"/>
    </source>
</evidence>
<proteinExistence type="predicted"/>
<feature type="compositionally biased region" description="Gly residues" evidence="1">
    <location>
        <begin position="186"/>
        <end position="200"/>
    </location>
</feature>
<comment type="caution">
    <text evidence="2">The sequence shown here is derived from an EMBL/GenBank/DDBJ whole genome shotgun (WGS) entry which is preliminary data.</text>
</comment>
<feature type="compositionally biased region" description="Basic and acidic residues" evidence="1">
    <location>
        <begin position="214"/>
        <end position="224"/>
    </location>
</feature>
<accession>A0ABR2DNY0</accession>
<gene>
    <name evidence="2" type="ORF">V6N12_015711</name>
</gene>
<keyword evidence="3" id="KW-1185">Reference proteome</keyword>
<organism evidence="2 3">
    <name type="scientific">Hibiscus sabdariffa</name>
    <name type="common">roselle</name>
    <dbReference type="NCBI Taxonomy" id="183260"/>
    <lineage>
        <taxon>Eukaryota</taxon>
        <taxon>Viridiplantae</taxon>
        <taxon>Streptophyta</taxon>
        <taxon>Embryophyta</taxon>
        <taxon>Tracheophyta</taxon>
        <taxon>Spermatophyta</taxon>
        <taxon>Magnoliopsida</taxon>
        <taxon>eudicotyledons</taxon>
        <taxon>Gunneridae</taxon>
        <taxon>Pentapetalae</taxon>
        <taxon>rosids</taxon>
        <taxon>malvids</taxon>
        <taxon>Malvales</taxon>
        <taxon>Malvaceae</taxon>
        <taxon>Malvoideae</taxon>
        <taxon>Hibiscus</taxon>
    </lineage>
</organism>
<evidence type="ECO:0000313" key="2">
    <source>
        <dbReference type="EMBL" id="KAK8543146.1"/>
    </source>
</evidence>
<evidence type="ECO:0000313" key="3">
    <source>
        <dbReference type="Proteomes" id="UP001472677"/>
    </source>
</evidence>
<reference evidence="2 3" key="1">
    <citation type="journal article" date="2024" name="G3 (Bethesda)">
        <title>Genome assembly of Hibiscus sabdariffa L. provides insights into metabolisms of medicinal natural products.</title>
        <authorList>
            <person name="Kim T."/>
        </authorList>
    </citation>
    <scope>NUCLEOTIDE SEQUENCE [LARGE SCALE GENOMIC DNA]</scope>
    <source>
        <strain evidence="2">TK-2024</strain>
        <tissue evidence="2">Old leaves</tissue>
    </source>
</reference>